<evidence type="ECO:0000256" key="6">
    <source>
        <dbReference type="ARBA" id="ARBA00022741"/>
    </source>
</evidence>
<dbReference type="GO" id="GO:0005524">
    <property type="term" value="F:ATP binding"/>
    <property type="evidence" value="ECO:0007669"/>
    <property type="project" value="UniProtKB-UniRule"/>
</dbReference>
<keyword evidence="4 11" id="KW-0963">Cytoplasm</keyword>
<dbReference type="Gene3D" id="3.40.50.620">
    <property type="entry name" value="HUPs"/>
    <property type="match status" value="1"/>
</dbReference>
<dbReference type="EC" id="6.1.1.19" evidence="11"/>
<dbReference type="PANTHER" id="PTHR11956:SF5">
    <property type="entry name" value="ARGININE--TRNA LIGASE, CYTOPLASMIC"/>
    <property type="match status" value="1"/>
</dbReference>
<dbReference type="FunFam" id="1.10.730.10:FF:000008">
    <property type="entry name" value="Arginine--tRNA ligase"/>
    <property type="match status" value="1"/>
</dbReference>
<accession>A0A0H1R7B3</accession>
<dbReference type="FunFam" id="3.40.50.620:FF:000062">
    <property type="entry name" value="Arginine--tRNA ligase"/>
    <property type="match status" value="1"/>
</dbReference>
<keyword evidence="6 11" id="KW-0547">Nucleotide-binding</keyword>
<comment type="caution">
    <text evidence="15">The sequence shown here is derived from an EMBL/GenBank/DDBJ whole genome shotgun (WGS) entry which is preliminary data.</text>
</comment>
<evidence type="ECO:0000256" key="1">
    <source>
        <dbReference type="ARBA" id="ARBA00004496"/>
    </source>
</evidence>
<gene>
    <name evidence="11" type="primary">argS</name>
    <name evidence="15" type="ORF">AA309_24240</name>
</gene>
<proteinExistence type="inferred from homology"/>
<keyword evidence="9 11" id="KW-0030">Aminoacyl-tRNA synthetase</keyword>
<comment type="similarity">
    <text evidence="2 11 12">Belongs to the class-I aminoacyl-tRNA synthetase family.</text>
</comment>
<dbReference type="Pfam" id="PF00750">
    <property type="entry name" value="tRNA-synt_1d"/>
    <property type="match status" value="1"/>
</dbReference>
<keyword evidence="16" id="KW-1185">Reference proteome</keyword>
<keyword evidence="8 11" id="KW-0648">Protein biosynthesis</keyword>
<reference evidence="15 16" key="1">
    <citation type="submission" date="2015-05" db="EMBL/GenBank/DDBJ databases">
        <title>Draft genome sequence of Microvirga vignae strain BR3299, a novel nitrogen fixing bacteria isolated from Brazil semi-aired region.</title>
        <authorList>
            <person name="Zilli J.E."/>
            <person name="Passos S.R."/>
            <person name="Leite J."/>
            <person name="Baldani J.I."/>
            <person name="Xavier G.R."/>
            <person name="Rumjaneck N.G."/>
            <person name="Simoes-Araujo J.L."/>
        </authorList>
    </citation>
    <scope>NUCLEOTIDE SEQUENCE [LARGE SCALE GENOMIC DNA]</scope>
    <source>
        <strain evidence="15 16">BR3299</strain>
    </source>
</reference>
<dbReference type="SUPFAM" id="SSF55190">
    <property type="entry name" value="Arginyl-tRNA synthetase (ArgRS), N-terminal 'additional' domain"/>
    <property type="match status" value="1"/>
</dbReference>
<dbReference type="InterPro" id="IPR035684">
    <property type="entry name" value="ArgRS_core"/>
</dbReference>
<dbReference type="SMART" id="SM01016">
    <property type="entry name" value="Arg_tRNA_synt_N"/>
    <property type="match status" value="1"/>
</dbReference>
<evidence type="ECO:0000256" key="12">
    <source>
        <dbReference type="RuleBase" id="RU363038"/>
    </source>
</evidence>
<feature type="short sequence motif" description="'HIGH' region" evidence="11">
    <location>
        <begin position="131"/>
        <end position="141"/>
    </location>
</feature>
<dbReference type="EMBL" id="LCYG01000069">
    <property type="protein sequence ID" value="KLK90721.1"/>
    <property type="molecule type" value="Genomic_DNA"/>
</dbReference>
<dbReference type="RefSeq" id="WP_047191602.1">
    <property type="nucleotide sequence ID" value="NZ_LCYG01000069.1"/>
</dbReference>
<dbReference type="InterPro" id="IPR001412">
    <property type="entry name" value="aa-tRNA-synth_I_CS"/>
</dbReference>
<dbReference type="PATRIC" id="fig|1225564.3.peg.6276"/>
<dbReference type="InterPro" id="IPR001278">
    <property type="entry name" value="Arg-tRNA-ligase"/>
</dbReference>
<evidence type="ECO:0000256" key="3">
    <source>
        <dbReference type="ARBA" id="ARBA00011245"/>
    </source>
</evidence>
<evidence type="ECO:0000313" key="15">
    <source>
        <dbReference type="EMBL" id="KLK90721.1"/>
    </source>
</evidence>
<dbReference type="NCBIfam" id="TIGR00456">
    <property type="entry name" value="argS"/>
    <property type="match status" value="1"/>
</dbReference>
<dbReference type="InterPro" id="IPR009080">
    <property type="entry name" value="tRNAsynth_Ia_anticodon-bd"/>
</dbReference>
<evidence type="ECO:0000256" key="9">
    <source>
        <dbReference type="ARBA" id="ARBA00023146"/>
    </source>
</evidence>
<name>A0A0H1R7B3_9HYPH</name>
<dbReference type="InterPro" id="IPR014729">
    <property type="entry name" value="Rossmann-like_a/b/a_fold"/>
</dbReference>
<dbReference type="Pfam" id="PF03485">
    <property type="entry name" value="Arg_tRNA_synt_N"/>
    <property type="match status" value="1"/>
</dbReference>
<dbReference type="SMART" id="SM00836">
    <property type="entry name" value="DALR_1"/>
    <property type="match status" value="1"/>
</dbReference>
<dbReference type="PROSITE" id="PS00178">
    <property type="entry name" value="AA_TRNA_LIGASE_I"/>
    <property type="match status" value="1"/>
</dbReference>
<dbReference type="Gene3D" id="3.30.1360.70">
    <property type="entry name" value="Arginyl tRNA synthetase N-terminal domain"/>
    <property type="match status" value="1"/>
</dbReference>
<dbReference type="STRING" id="1225564.AA309_24240"/>
<dbReference type="AlphaFoldDB" id="A0A0H1R7B3"/>
<dbReference type="GO" id="GO:0005737">
    <property type="term" value="C:cytoplasm"/>
    <property type="evidence" value="ECO:0007669"/>
    <property type="project" value="UniProtKB-SubCell"/>
</dbReference>
<dbReference type="InterPro" id="IPR008909">
    <property type="entry name" value="DALR_anticod-bd"/>
</dbReference>
<evidence type="ECO:0000256" key="2">
    <source>
        <dbReference type="ARBA" id="ARBA00005594"/>
    </source>
</evidence>
<organism evidence="15 16">
    <name type="scientific">Microvirga vignae</name>
    <dbReference type="NCBI Taxonomy" id="1225564"/>
    <lineage>
        <taxon>Bacteria</taxon>
        <taxon>Pseudomonadati</taxon>
        <taxon>Pseudomonadota</taxon>
        <taxon>Alphaproteobacteria</taxon>
        <taxon>Hyphomicrobiales</taxon>
        <taxon>Methylobacteriaceae</taxon>
        <taxon>Microvirga</taxon>
    </lineage>
</organism>
<dbReference type="SUPFAM" id="SSF52374">
    <property type="entry name" value="Nucleotidylyl transferase"/>
    <property type="match status" value="1"/>
</dbReference>
<evidence type="ECO:0000313" key="16">
    <source>
        <dbReference type="Proteomes" id="UP000035489"/>
    </source>
</evidence>
<evidence type="ECO:0000259" key="14">
    <source>
        <dbReference type="SMART" id="SM01016"/>
    </source>
</evidence>
<evidence type="ECO:0000256" key="10">
    <source>
        <dbReference type="ARBA" id="ARBA00049339"/>
    </source>
</evidence>
<feature type="domain" description="DALR anticodon binding" evidence="13">
    <location>
        <begin position="454"/>
        <end position="585"/>
    </location>
</feature>
<comment type="subcellular location">
    <subcellularLocation>
        <location evidence="1 11">Cytoplasm</location>
    </subcellularLocation>
</comment>
<evidence type="ECO:0000256" key="5">
    <source>
        <dbReference type="ARBA" id="ARBA00022598"/>
    </source>
</evidence>
<protein>
    <recommendedName>
        <fullName evidence="11">Arginine--tRNA ligase</fullName>
        <ecNumber evidence="11">6.1.1.19</ecNumber>
    </recommendedName>
    <alternativeName>
        <fullName evidence="11">Arginyl-tRNA synthetase</fullName>
        <shortName evidence="11">ArgRS</shortName>
    </alternativeName>
</protein>
<dbReference type="SUPFAM" id="SSF47323">
    <property type="entry name" value="Anticodon-binding domain of a subclass of class I aminoacyl-tRNA synthetases"/>
    <property type="match status" value="1"/>
</dbReference>
<dbReference type="PRINTS" id="PR01038">
    <property type="entry name" value="TRNASYNTHARG"/>
</dbReference>
<dbReference type="Gene3D" id="1.10.730.10">
    <property type="entry name" value="Isoleucyl-tRNA Synthetase, Domain 1"/>
    <property type="match status" value="1"/>
</dbReference>
<keyword evidence="5 11" id="KW-0436">Ligase</keyword>
<evidence type="ECO:0000256" key="11">
    <source>
        <dbReference type="HAMAP-Rule" id="MF_00123"/>
    </source>
</evidence>
<sequence>MNIFGLFEKRVADALGRLAGEGKIPSGLDVSRVVVEPPRDPSHGDLATNAAMVLAKEARMNPRVLAELLVADLRNDPRVTKVDIAGPGFINIRLAPQVLHEVLRAAVVDTAGFGRSGQGVGKAINVEYVSANPTGPMHVGHCRGAVFGDALAGLLDFAGYKVTREYYINDAGAQVDVLARSAYLRYKEALGDDIGEIPEGLYPGDYLKPVGERLAGEHGQSLIDKPESEWLPLVREAAINAMMDMIRDDLAVLNIHHDVFFSERSLQLGPVDQVKALITDLRGRDLVYMGRLPPPKGQKDEDWEDREQLLFRATAFGDEVDRPLLKSDGSYTYFASDIAYHRSKYERGFASMIDVWGADHGGYVKRMQAAVKAVTDNKGDLDVKLCQLVKLLRGGEPVKMSKRSGDFVTLRDVVDEVGRDAVRFMMIFRKNDAPLDFDLAKVVEQSKDNPVFYVQYAHARCASIFRQAAEVYPGEDFSAAQLEKADFTILGDESETDLIHRIAQFPRTVEAAAEAHEPHRVAFYLYDVASAFHSLWNKGKDLPQLRFVNLTDKDSTKARLALVHALKGVLASGLAILGVTAPDEMR</sequence>
<feature type="domain" description="Arginyl tRNA synthetase N-terminal" evidence="14">
    <location>
        <begin position="5"/>
        <end position="94"/>
    </location>
</feature>
<comment type="subunit">
    <text evidence="3 11">Monomer.</text>
</comment>
<dbReference type="PANTHER" id="PTHR11956">
    <property type="entry name" value="ARGINYL-TRNA SYNTHETASE"/>
    <property type="match status" value="1"/>
</dbReference>
<evidence type="ECO:0000256" key="4">
    <source>
        <dbReference type="ARBA" id="ARBA00022490"/>
    </source>
</evidence>
<dbReference type="GO" id="GO:0004814">
    <property type="term" value="F:arginine-tRNA ligase activity"/>
    <property type="evidence" value="ECO:0007669"/>
    <property type="project" value="UniProtKB-UniRule"/>
</dbReference>
<dbReference type="InterPro" id="IPR005148">
    <property type="entry name" value="Arg-tRNA-synth_N"/>
</dbReference>
<dbReference type="Pfam" id="PF05746">
    <property type="entry name" value="DALR_1"/>
    <property type="match status" value="1"/>
</dbReference>
<evidence type="ECO:0000256" key="7">
    <source>
        <dbReference type="ARBA" id="ARBA00022840"/>
    </source>
</evidence>
<dbReference type="GO" id="GO:0006420">
    <property type="term" value="P:arginyl-tRNA aminoacylation"/>
    <property type="evidence" value="ECO:0007669"/>
    <property type="project" value="UniProtKB-UniRule"/>
</dbReference>
<keyword evidence="7 11" id="KW-0067">ATP-binding</keyword>
<dbReference type="HAMAP" id="MF_00123">
    <property type="entry name" value="Arg_tRNA_synth"/>
    <property type="match status" value="1"/>
</dbReference>
<dbReference type="CDD" id="cd00671">
    <property type="entry name" value="ArgRS_core"/>
    <property type="match status" value="1"/>
</dbReference>
<dbReference type="OrthoDB" id="9803211at2"/>
<comment type="catalytic activity">
    <reaction evidence="10 11">
        <text>tRNA(Arg) + L-arginine + ATP = L-arginyl-tRNA(Arg) + AMP + diphosphate</text>
        <dbReference type="Rhea" id="RHEA:20301"/>
        <dbReference type="Rhea" id="RHEA-COMP:9658"/>
        <dbReference type="Rhea" id="RHEA-COMP:9673"/>
        <dbReference type="ChEBI" id="CHEBI:30616"/>
        <dbReference type="ChEBI" id="CHEBI:32682"/>
        <dbReference type="ChEBI" id="CHEBI:33019"/>
        <dbReference type="ChEBI" id="CHEBI:78442"/>
        <dbReference type="ChEBI" id="CHEBI:78513"/>
        <dbReference type="ChEBI" id="CHEBI:456215"/>
        <dbReference type="EC" id="6.1.1.19"/>
    </reaction>
</comment>
<evidence type="ECO:0000256" key="8">
    <source>
        <dbReference type="ARBA" id="ARBA00022917"/>
    </source>
</evidence>
<dbReference type="InterPro" id="IPR036695">
    <property type="entry name" value="Arg-tRNA-synth_N_sf"/>
</dbReference>
<evidence type="ECO:0000259" key="13">
    <source>
        <dbReference type="SMART" id="SM00836"/>
    </source>
</evidence>
<dbReference type="Proteomes" id="UP000035489">
    <property type="component" value="Unassembled WGS sequence"/>
</dbReference>